<dbReference type="GO" id="GO:0012505">
    <property type="term" value="C:endomembrane system"/>
    <property type="evidence" value="ECO:0007669"/>
    <property type="project" value="TreeGrafter"/>
</dbReference>
<dbReference type="InterPro" id="IPR001199">
    <property type="entry name" value="Cyt_B5-like_heme/steroid-bd"/>
</dbReference>
<dbReference type="WBParaSite" id="TCONS_00008718.p1">
    <property type="protein sequence ID" value="TCONS_00008718.p1"/>
    <property type="gene ID" value="XLOC_006632"/>
</dbReference>
<dbReference type="PANTHER" id="PTHR10281:SF76">
    <property type="entry name" value="CALCUTTA CUP-RELATED"/>
    <property type="match status" value="1"/>
</dbReference>
<sequence>MAFLDYVNVDIGFWDVLLTIILLYLIYIMFIKKDNPKVEYVIPPLKKQDLTLEELKKYNGKDDEHICFAIFGKILDVSRAPNFYGPGGPYGSLGGHDATRALGTMDPQNVKDTYDDISDLTEMEKETAKDWLDKLSMKYPTVGRLLANGEEPKDYGGEVSKIEF</sequence>
<keyword evidence="2" id="KW-0812">Transmembrane</keyword>
<dbReference type="SMART" id="SM01117">
    <property type="entry name" value="Cyt-b5"/>
    <property type="match status" value="1"/>
</dbReference>
<comment type="similarity">
    <text evidence="1">Belongs to the cytochrome b5 family. MAPR subfamily.</text>
</comment>
<proteinExistence type="inferred from homology"/>
<dbReference type="InterPro" id="IPR050577">
    <property type="entry name" value="MAPR/NEUFC/NENF-like"/>
</dbReference>
<dbReference type="Proteomes" id="UP000035681">
    <property type="component" value="Unplaced"/>
</dbReference>
<dbReference type="Gene3D" id="3.10.120.10">
    <property type="entry name" value="Cytochrome b5-like heme/steroid binding domain"/>
    <property type="match status" value="1"/>
</dbReference>
<dbReference type="AlphaFoldDB" id="A0AAF5D9L9"/>
<reference evidence="5" key="1">
    <citation type="submission" date="2024-02" db="UniProtKB">
        <authorList>
            <consortium name="WormBaseParasite"/>
        </authorList>
    </citation>
    <scope>IDENTIFICATION</scope>
</reference>
<dbReference type="SUPFAM" id="SSF55856">
    <property type="entry name" value="Cytochrome b5-like heme/steroid binding domain"/>
    <property type="match status" value="1"/>
</dbReference>
<dbReference type="InterPro" id="IPR036400">
    <property type="entry name" value="Cyt_B5-like_heme/steroid_sf"/>
</dbReference>
<dbReference type="FunFam" id="3.10.120.10:FF:000003">
    <property type="entry name" value="membrane-associated progesterone receptor component 1"/>
    <property type="match status" value="1"/>
</dbReference>
<keyword evidence="2" id="KW-0472">Membrane</keyword>
<evidence type="ECO:0000313" key="5">
    <source>
        <dbReference type="WBParaSite" id="TCONS_00008718.p1"/>
    </source>
</evidence>
<feature type="transmembrane region" description="Helical" evidence="2">
    <location>
        <begin position="12"/>
        <end position="30"/>
    </location>
</feature>
<feature type="domain" description="Cytochrome b5 heme-binding" evidence="3">
    <location>
        <begin position="50"/>
        <end position="146"/>
    </location>
</feature>
<name>A0AAF5D9L9_STRER</name>
<organism evidence="4 5">
    <name type="scientific">Strongyloides stercoralis</name>
    <name type="common">Threadworm</name>
    <dbReference type="NCBI Taxonomy" id="6248"/>
    <lineage>
        <taxon>Eukaryota</taxon>
        <taxon>Metazoa</taxon>
        <taxon>Ecdysozoa</taxon>
        <taxon>Nematoda</taxon>
        <taxon>Chromadorea</taxon>
        <taxon>Rhabditida</taxon>
        <taxon>Tylenchina</taxon>
        <taxon>Panagrolaimomorpha</taxon>
        <taxon>Strongyloidoidea</taxon>
        <taxon>Strongyloididae</taxon>
        <taxon>Strongyloides</taxon>
    </lineage>
</organism>
<dbReference type="PANTHER" id="PTHR10281">
    <property type="entry name" value="MEMBRANE-ASSOCIATED PROGESTERONE RECEPTOR COMPONENT-RELATED"/>
    <property type="match status" value="1"/>
</dbReference>
<accession>A0AAF5D9L9</accession>
<evidence type="ECO:0000259" key="3">
    <source>
        <dbReference type="SMART" id="SM01117"/>
    </source>
</evidence>
<evidence type="ECO:0000256" key="2">
    <source>
        <dbReference type="SAM" id="Phobius"/>
    </source>
</evidence>
<dbReference type="GO" id="GO:0016020">
    <property type="term" value="C:membrane"/>
    <property type="evidence" value="ECO:0007669"/>
    <property type="project" value="TreeGrafter"/>
</dbReference>
<dbReference type="Pfam" id="PF00173">
    <property type="entry name" value="Cyt-b5"/>
    <property type="match status" value="1"/>
</dbReference>
<keyword evidence="4" id="KW-1185">Reference proteome</keyword>
<evidence type="ECO:0000256" key="1">
    <source>
        <dbReference type="ARBA" id="ARBA00038357"/>
    </source>
</evidence>
<evidence type="ECO:0000313" key="4">
    <source>
        <dbReference type="Proteomes" id="UP000035681"/>
    </source>
</evidence>
<keyword evidence="2" id="KW-1133">Transmembrane helix</keyword>
<protein>
    <submittedName>
        <fullName evidence="5">Myb-like domain-containing protein</fullName>
    </submittedName>
</protein>